<evidence type="ECO:0000256" key="1">
    <source>
        <dbReference type="ARBA" id="ARBA00007712"/>
    </source>
</evidence>
<protein>
    <submittedName>
        <fullName evidence="5">Uncharacterized protein</fullName>
    </submittedName>
</protein>
<dbReference type="AlphaFoldDB" id="A0A914YT70"/>
<evidence type="ECO:0000313" key="5">
    <source>
        <dbReference type="WBParaSite" id="PSU_v2.g3359.t1"/>
    </source>
</evidence>
<name>A0A914YT70_9BILA</name>
<feature type="compositionally biased region" description="Basic and acidic residues" evidence="3">
    <location>
        <begin position="107"/>
        <end position="116"/>
    </location>
</feature>
<reference evidence="5" key="1">
    <citation type="submission" date="2022-11" db="UniProtKB">
        <authorList>
            <consortium name="WormBaseParasite"/>
        </authorList>
    </citation>
    <scope>IDENTIFICATION</scope>
</reference>
<dbReference type="SUPFAM" id="SSF52540">
    <property type="entry name" value="P-loop containing nucleoside triphosphate hydrolases"/>
    <property type="match status" value="1"/>
</dbReference>
<dbReference type="Proteomes" id="UP000887577">
    <property type="component" value="Unplaced"/>
</dbReference>
<keyword evidence="2" id="KW-0866">Nonsense-mediated mRNA decay</keyword>
<evidence type="ECO:0000256" key="2">
    <source>
        <dbReference type="ARBA" id="ARBA00023161"/>
    </source>
</evidence>
<evidence type="ECO:0000313" key="4">
    <source>
        <dbReference type="Proteomes" id="UP000887577"/>
    </source>
</evidence>
<dbReference type="WBParaSite" id="PSU_v2.g3359.t1">
    <property type="protein sequence ID" value="PSU_v2.g3359.t1"/>
    <property type="gene ID" value="PSU_v2.g3359"/>
</dbReference>
<proteinExistence type="inferred from homology"/>
<dbReference type="PANTHER" id="PTHR14270:SF0">
    <property type="entry name" value="NONSENSE-MEDIATED MRNA DECAY FACTOR SMG9"/>
    <property type="match status" value="1"/>
</dbReference>
<dbReference type="InterPro" id="IPR027417">
    <property type="entry name" value="P-loop_NTPase"/>
</dbReference>
<sequence>MSLRGGSGNSSNRGRRGEANSNNVGGPRTFETKGGNFRYKGGGTYSDGIKAKTTLSSTPTILSNAKDIGPIKILQSRRNEDAETKPAVPTILQSTAPSIVPRLAVRPKTENEEKHSQPSGLPPTMPASIRFFDDGNNLNKTFLDFLTSTNCNYNCCAIIGPQSSGKSTFASMFSGNETGDLYGEYIFRPSPREFVEKGASQTTSINVYVTKNRTIVFDCQALNSGHIFELAHRSSRREGIKLSQVVKYFEDETHKLLMILFEICHTIILGIDWFIDLNVIRQILSADLSYRKLKSNFNTSSARKINLVVAQLRSKSVDFEPETVAERVKMIRGIFDGTRFDVCGGLSMKKLGFDMYSYVDTTVNYVIFAEIKPRSKLDQTPTTEEYSGLLTIPFHEVIKKFCLNILLLPRPSFHQQTGKLTEREWFQQIATPSWEKLFSSELTSFSRK</sequence>
<accession>A0A914YT70</accession>
<dbReference type="GO" id="GO:0000184">
    <property type="term" value="P:nuclear-transcribed mRNA catabolic process, nonsense-mediated decay"/>
    <property type="evidence" value="ECO:0007669"/>
    <property type="project" value="UniProtKB-KW"/>
</dbReference>
<feature type="region of interest" description="Disordered" evidence="3">
    <location>
        <begin position="1"/>
        <end position="39"/>
    </location>
</feature>
<organism evidence="4 5">
    <name type="scientific">Panagrolaimus superbus</name>
    <dbReference type="NCBI Taxonomy" id="310955"/>
    <lineage>
        <taxon>Eukaryota</taxon>
        <taxon>Metazoa</taxon>
        <taxon>Ecdysozoa</taxon>
        <taxon>Nematoda</taxon>
        <taxon>Chromadorea</taxon>
        <taxon>Rhabditida</taxon>
        <taxon>Tylenchina</taxon>
        <taxon>Panagrolaimomorpha</taxon>
        <taxon>Panagrolaimoidea</taxon>
        <taxon>Panagrolaimidae</taxon>
        <taxon>Panagrolaimus</taxon>
    </lineage>
</organism>
<evidence type="ECO:0000256" key="3">
    <source>
        <dbReference type="SAM" id="MobiDB-lite"/>
    </source>
</evidence>
<dbReference type="PANTHER" id="PTHR14270">
    <property type="entry name" value="NONSENSE-MEDIATED MRNA DECAY FACTOR SMG9"/>
    <property type="match status" value="1"/>
</dbReference>
<dbReference type="InterPro" id="IPR039177">
    <property type="entry name" value="SMG9"/>
</dbReference>
<feature type="region of interest" description="Disordered" evidence="3">
    <location>
        <begin position="107"/>
        <end position="126"/>
    </location>
</feature>
<comment type="similarity">
    <text evidence="1">Belongs to the SMG9 family.</text>
</comment>
<keyword evidence="4" id="KW-1185">Reference proteome</keyword>